<dbReference type="CDD" id="cd06464">
    <property type="entry name" value="ACD_sHsps-like"/>
    <property type="match status" value="1"/>
</dbReference>
<dbReference type="InterPro" id="IPR031107">
    <property type="entry name" value="Small_HSP"/>
</dbReference>
<gene>
    <name evidence="2" type="ORF">MNBD_GAMMA24-1538</name>
</gene>
<dbReference type="SUPFAM" id="SSF49764">
    <property type="entry name" value="HSP20-like chaperones"/>
    <property type="match status" value="1"/>
</dbReference>
<dbReference type="EMBL" id="UOFZ01000095">
    <property type="protein sequence ID" value="VAX13080.1"/>
    <property type="molecule type" value="Genomic_DNA"/>
</dbReference>
<evidence type="ECO:0000313" key="2">
    <source>
        <dbReference type="EMBL" id="VAX13080.1"/>
    </source>
</evidence>
<dbReference type="Gene3D" id="2.60.40.790">
    <property type="match status" value="1"/>
</dbReference>
<sequence>MNTLSTTVTNSLNRVWQGLAEGWKQLRERASHAMTHFTPLARKDDVETWNDRIMRLGSRWGVLASDVEENNDNIIVHLEAPGMEADDFDLSVIDNYLLVRGVKQSKREHKEGSYHVLECAYGSFERAIPLPVEVEENHARARYKRGVLTVTLPKSVQGRRRRIEIQTN</sequence>
<name>A0A3B1BQZ5_9ZZZZ</name>
<dbReference type="PROSITE" id="PS01031">
    <property type="entry name" value="SHSP"/>
    <property type="match status" value="1"/>
</dbReference>
<dbReference type="InterPro" id="IPR002068">
    <property type="entry name" value="A-crystallin/Hsp20_dom"/>
</dbReference>
<dbReference type="AlphaFoldDB" id="A0A3B1BQZ5"/>
<proteinExistence type="predicted"/>
<organism evidence="2">
    <name type="scientific">hydrothermal vent metagenome</name>
    <dbReference type="NCBI Taxonomy" id="652676"/>
    <lineage>
        <taxon>unclassified sequences</taxon>
        <taxon>metagenomes</taxon>
        <taxon>ecological metagenomes</taxon>
    </lineage>
</organism>
<reference evidence="2" key="1">
    <citation type="submission" date="2018-06" db="EMBL/GenBank/DDBJ databases">
        <authorList>
            <person name="Zhirakovskaya E."/>
        </authorList>
    </citation>
    <scope>NUCLEOTIDE SEQUENCE</scope>
</reference>
<protein>
    <recommendedName>
        <fullName evidence="1">SHSP domain-containing protein</fullName>
    </recommendedName>
</protein>
<evidence type="ECO:0000259" key="1">
    <source>
        <dbReference type="PROSITE" id="PS01031"/>
    </source>
</evidence>
<accession>A0A3B1BQZ5</accession>
<dbReference type="Pfam" id="PF00011">
    <property type="entry name" value="HSP20"/>
    <property type="match status" value="1"/>
</dbReference>
<feature type="domain" description="SHSP" evidence="1">
    <location>
        <begin position="56"/>
        <end position="168"/>
    </location>
</feature>
<dbReference type="InterPro" id="IPR008978">
    <property type="entry name" value="HSP20-like_chaperone"/>
</dbReference>
<dbReference type="PANTHER" id="PTHR11527">
    <property type="entry name" value="HEAT-SHOCK PROTEIN 20 FAMILY MEMBER"/>
    <property type="match status" value="1"/>
</dbReference>